<reference evidence="21 22" key="1">
    <citation type="submission" date="2023-12" db="EMBL/GenBank/DDBJ databases">
        <title>Whole-genome sequencing of halo(alkali)philic microorganisms from hypersaline lakes.</title>
        <authorList>
            <person name="Sorokin D.Y."/>
            <person name="Merkel A.Y."/>
            <person name="Messina E."/>
            <person name="Yakimov M."/>
        </authorList>
    </citation>
    <scope>NUCLEOTIDE SEQUENCE [LARGE SCALE GENOMIC DNA]</scope>
    <source>
        <strain evidence="21 22">AB-CW1</strain>
    </source>
</reference>
<feature type="domain" description="Histidine kinase" evidence="19">
    <location>
        <begin position="210"/>
        <end position="426"/>
    </location>
</feature>
<evidence type="ECO:0000256" key="3">
    <source>
        <dbReference type="ARBA" id="ARBA00012438"/>
    </source>
</evidence>
<dbReference type="EMBL" id="JAYGII010000001">
    <property type="protein sequence ID" value="MEA5444360.1"/>
    <property type="molecule type" value="Genomic_DNA"/>
</dbReference>
<dbReference type="GO" id="GO:0000155">
    <property type="term" value="F:phosphorelay sensor kinase activity"/>
    <property type="evidence" value="ECO:0007669"/>
    <property type="project" value="InterPro"/>
</dbReference>
<keyword evidence="15" id="KW-0902">Two-component regulatory system</keyword>
<dbReference type="PROSITE" id="PS50109">
    <property type="entry name" value="HIS_KIN"/>
    <property type="match status" value="1"/>
</dbReference>
<dbReference type="GO" id="GO:0005886">
    <property type="term" value="C:plasma membrane"/>
    <property type="evidence" value="ECO:0007669"/>
    <property type="project" value="UniProtKB-SubCell"/>
</dbReference>
<comment type="catalytic activity">
    <reaction evidence="1">
        <text>ATP + protein L-histidine = ADP + protein N-phospho-L-histidine.</text>
        <dbReference type="EC" id="2.7.13.3"/>
    </reaction>
</comment>
<dbReference type="EC" id="2.7.13.3" evidence="3"/>
<dbReference type="PANTHER" id="PTHR45453:SF1">
    <property type="entry name" value="PHOSPHATE REGULON SENSOR PROTEIN PHOR"/>
    <property type="match status" value="1"/>
</dbReference>
<dbReference type="InterPro" id="IPR036097">
    <property type="entry name" value="HisK_dim/P_sf"/>
</dbReference>
<dbReference type="InterPro" id="IPR036890">
    <property type="entry name" value="HATPase_C_sf"/>
</dbReference>
<keyword evidence="7" id="KW-0597">Phosphoprotein</keyword>
<keyword evidence="10 18" id="KW-0812">Transmembrane</keyword>
<dbReference type="GO" id="GO:0006817">
    <property type="term" value="P:phosphate ion transport"/>
    <property type="evidence" value="ECO:0007669"/>
    <property type="project" value="UniProtKB-KW"/>
</dbReference>
<evidence type="ECO:0000256" key="11">
    <source>
        <dbReference type="ARBA" id="ARBA00022741"/>
    </source>
</evidence>
<dbReference type="InterPro" id="IPR021766">
    <property type="entry name" value="PhoR_N"/>
</dbReference>
<feature type="transmembrane region" description="Helical" evidence="18">
    <location>
        <begin position="9"/>
        <end position="27"/>
    </location>
</feature>
<dbReference type="InterPro" id="IPR013767">
    <property type="entry name" value="PAS_fold"/>
</dbReference>
<dbReference type="InterPro" id="IPR003594">
    <property type="entry name" value="HATPase_dom"/>
</dbReference>
<dbReference type="NCBIfam" id="TIGR00229">
    <property type="entry name" value="sensory_box"/>
    <property type="match status" value="1"/>
</dbReference>
<evidence type="ECO:0000256" key="18">
    <source>
        <dbReference type="SAM" id="Phobius"/>
    </source>
</evidence>
<keyword evidence="11" id="KW-0547">Nucleotide-binding</keyword>
<dbReference type="Pfam" id="PF11808">
    <property type="entry name" value="PhoR"/>
    <property type="match status" value="1"/>
</dbReference>
<dbReference type="Pfam" id="PF02518">
    <property type="entry name" value="HATPase_c"/>
    <property type="match status" value="1"/>
</dbReference>
<dbReference type="CDD" id="cd00082">
    <property type="entry name" value="HisKA"/>
    <property type="match status" value="1"/>
</dbReference>
<evidence type="ECO:0000256" key="9">
    <source>
        <dbReference type="ARBA" id="ARBA00022679"/>
    </source>
</evidence>
<sequence length="432" mass="49203">MRALWSLELLRIVLLLVPAGLLGWLSIGLAPGLVVGLSLYAAWHLWQLYRLERWFRLDRKRNPPVGSGLWGEVFDHYYRLQQRHLNRKRRLARVLREFRSSTEAMPDGTVVLDRQGHIVWFNQSAQAMIGLKGSQDLGQPISNLLREPRFLKQLSSREAPETIEVGSPIHRDRWLNLSVVPYGEGQRLLLIRDVTRLHRLERMRRDFVANASHELRSPLTVVQGYLDALGEDPHVQSEWQRPVEEMQRQTQRMTSIVNDMLELSRLETEEPDAIRDPVDVRGMLNRLREEALALGKGPRDVQVEVSGRPMMLGVESELYSAFSNLVFNAMRYTPESGSVRLVWDITPAGSGRFSVIDTGQGVEPKHIPHLTQRFYRADPARTRKEGGTGLGLAIAKHVIQRHGGRLEIESQPGKGSTFRCILPADRVQASPN</sequence>
<evidence type="ECO:0000259" key="19">
    <source>
        <dbReference type="PROSITE" id="PS50109"/>
    </source>
</evidence>
<keyword evidence="8" id="KW-0592">Phosphate transport</keyword>
<dbReference type="InterPro" id="IPR035965">
    <property type="entry name" value="PAS-like_dom_sf"/>
</dbReference>
<dbReference type="AlphaFoldDB" id="A0AAP6MKK0"/>
<dbReference type="GO" id="GO:0005524">
    <property type="term" value="F:ATP binding"/>
    <property type="evidence" value="ECO:0007669"/>
    <property type="project" value="UniProtKB-KW"/>
</dbReference>
<comment type="caution">
    <text evidence="21">The sequence shown here is derived from an EMBL/GenBank/DDBJ whole genome shotgun (WGS) entry which is preliminary data.</text>
</comment>
<keyword evidence="9 21" id="KW-0808">Transferase</keyword>
<dbReference type="SUPFAM" id="SSF55874">
    <property type="entry name" value="ATPase domain of HSP90 chaperone/DNA topoisomerase II/histidine kinase"/>
    <property type="match status" value="1"/>
</dbReference>
<proteinExistence type="predicted"/>
<evidence type="ECO:0000256" key="1">
    <source>
        <dbReference type="ARBA" id="ARBA00000085"/>
    </source>
</evidence>
<evidence type="ECO:0000313" key="21">
    <source>
        <dbReference type="EMBL" id="MEA5444360.1"/>
    </source>
</evidence>
<protein>
    <recommendedName>
        <fullName evidence="4">Phosphate regulon sensor protein PhoR</fullName>
        <ecNumber evidence="3">2.7.13.3</ecNumber>
    </recommendedName>
</protein>
<dbReference type="InterPro" id="IPR005467">
    <property type="entry name" value="His_kinase_dom"/>
</dbReference>
<keyword evidence="12 21" id="KW-0418">Kinase</keyword>
<keyword evidence="5" id="KW-0813">Transport</keyword>
<dbReference type="PROSITE" id="PS50112">
    <property type="entry name" value="PAS"/>
    <property type="match status" value="1"/>
</dbReference>
<keyword evidence="16 18" id="KW-0472">Membrane</keyword>
<dbReference type="CDD" id="cd00130">
    <property type="entry name" value="PAS"/>
    <property type="match status" value="1"/>
</dbReference>
<dbReference type="Gene3D" id="3.30.565.10">
    <property type="entry name" value="Histidine kinase-like ATPase, C-terminal domain"/>
    <property type="match status" value="1"/>
</dbReference>
<dbReference type="RefSeq" id="WP_346049470.1">
    <property type="nucleotide sequence ID" value="NZ_JAYGII010000001.1"/>
</dbReference>
<feature type="domain" description="PAS" evidence="20">
    <location>
        <begin position="94"/>
        <end position="139"/>
    </location>
</feature>
<evidence type="ECO:0000256" key="2">
    <source>
        <dbReference type="ARBA" id="ARBA00004236"/>
    </source>
</evidence>
<evidence type="ECO:0000256" key="7">
    <source>
        <dbReference type="ARBA" id="ARBA00022553"/>
    </source>
</evidence>
<evidence type="ECO:0000259" key="20">
    <source>
        <dbReference type="PROSITE" id="PS50112"/>
    </source>
</evidence>
<evidence type="ECO:0000313" key="22">
    <source>
        <dbReference type="Proteomes" id="UP001302316"/>
    </source>
</evidence>
<dbReference type="InterPro" id="IPR003661">
    <property type="entry name" value="HisK_dim/P_dom"/>
</dbReference>
<dbReference type="SUPFAM" id="SSF47384">
    <property type="entry name" value="Homodimeric domain of signal transducing histidine kinase"/>
    <property type="match status" value="1"/>
</dbReference>
<evidence type="ECO:0000256" key="4">
    <source>
        <dbReference type="ARBA" id="ARBA00019665"/>
    </source>
</evidence>
<dbReference type="NCBIfam" id="NF008235">
    <property type="entry name" value="PRK11006.1"/>
    <property type="match status" value="1"/>
</dbReference>
<dbReference type="SMART" id="SM00388">
    <property type="entry name" value="HisKA"/>
    <property type="match status" value="1"/>
</dbReference>
<evidence type="ECO:0000256" key="10">
    <source>
        <dbReference type="ARBA" id="ARBA00022692"/>
    </source>
</evidence>
<dbReference type="PRINTS" id="PR00344">
    <property type="entry name" value="BCTRLSENSOR"/>
</dbReference>
<dbReference type="InterPro" id="IPR000014">
    <property type="entry name" value="PAS"/>
</dbReference>
<evidence type="ECO:0000256" key="17">
    <source>
        <dbReference type="ARBA" id="ARBA00025207"/>
    </source>
</evidence>
<evidence type="ECO:0000256" key="5">
    <source>
        <dbReference type="ARBA" id="ARBA00022448"/>
    </source>
</evidence>
<name>A0AAP6MKK0_9GAMM</name>
<keyword evidence="14 18" id="KW-1133">Transmembrane helix</keyword>
<evidence type="ECO:0000256" key="8">
    <source>
        <dbReference type="ARBA" id="ARBA00022592"/>
    </source>
</evidence>
<dbReference type="NCBIfam" id="TIGR02966">
    <property type="entry name" value="phoR_proteo"/>
    <property type="match status" value="1"/>
</dbReference>
<dbReference type="FunFam" id="1.10.287.130:FF:000001">
    <property type="entry name" value="Two-component sensor histidine kinase"/>
    <property type="match status" value="1"/>
</dbReference>
<dbReference type="Pfam" id="PF00512">
    <property type="entry name" value="HisKA"/>
    <property type="match status" value="1"/>
</dbReference>
<evidence type="ECO:0000256" key="6">
    <source>
        <dbReference type="ARBA" id="ARBA00022475"/>
    </source>
</evidence>
<dbReference type="SUPFAM" id="SSF55785">
    <property type="entry name" value="PYP-like sensor domain (PAS domain)"/>
    <property type="match status" value="1"/>
</dbReference>
<dbReference type="GO" id="GO:0004721">
    <property type="term" value="F:phosphoprotein phosphatase activity"/>
    <property type="evidence" value="ECO:0007669"/>
    <property type="project" value="InterPro"/>
</dbReference>
<dbReference type="InterPro" id="IPR004358">
    <property type="entry name" value="Sig_transdc_His_kin-like_C"/>
</dbReference>
<dbReference type="SMART" id="SM00387">
    <property type="entry name" value="HATPase_c"/>
    <property type="match status" value="1"/>
</dbReference>
<evidence type="ECO:0000256" key="15">
    <source>
        <dbReference type="ARBA" id="ARBA00023012"/>
    </source>
</evidence>
<dbReference type="InterPro" id="IPR050351">
    <property type="entry name" value="BphY/WalK/GraS-like"/>
</dbReference>
<dbReference type="Gene3D" id="3.30.450.20">
    <property type="entry name" value="PAS domain"/>
    <property type="match status" value="1"/>
</dbReference>
<evidence type="ECO:0000256" key="16">
    <source>
        <dbReference type="ARBA" id="ARBA00023136"/>
    </source>
</evidence>
<gene>
    <name evidence="21" type="primary">phoR</name>
    <name evidence="21" type="ORF">VCB98_00825</name>
</gene>
<dbReference type="GO" id="GO:0006355">
    <property type="term" value="P:regulation of DNA-templated transcription"/>
    <property type="evidence" value="ECO:0007669"/>
    <property type="project" value="InterPro"/>
</dbReference>
<dbReference type="GO" id="GO:0016036">
    <property type="term" value="P:cellular response to phosphate starvation"/>
    <property type="evidence" value="ECO:0007669"/>
    <property type="project" value="TreeGrafter"/>
</dbReference>
<comment type="function">
    <text evidence="17">Member of the two-component regulatory system PhoR/PhoB involved in the phosphate regulon genes expression. PhoR may function as a membrane-associated protein kinase that phosphorylates PhoB in response to environmental signals.</text>
</comment>
<keyword evidence="22" id="KW-1185">Reference proteome</keyword>
<keyword evidence="13" id="KW-0067">ATP-binding</keyword>
<evidence type="ECO:0000256" key="14">
    <source>
        <dbReference type="ARBA" id="ARBA00022989"/>
    </source>
</evidence>
<dbReference type="SMART" id="SM00091">
    <property type="entry name" value="PAS"/>
    <property type="match status" value="1"/>
</dbReference>
<evidence type="ECO:0000256" key="13">
    <source>
        <dbReference type="ARBA" id="ARBA00022840"/>
    </source>
</evidence>
<dbReference type="PANTHER" id="PTHR45453">
    <property type="entry name" value="PHOSPHATE REGULON SENSOR PROTEIN PHOR"/>
    <property type="match status" value="1"/>
</dbReference>
<evidence type="ECO:0000256" key="12">
    <source>
        <dbReference type="ARBA" id="ARBA00022777"/>
    </source>
</evidence>
<accession>A0AAP6MKK0</accession>
<dbReference type="Pfam" id="PF00989">
    <property type="entry name" value="PAS"/>
    <property type="match status" value="1"/>
</dbReference>
<dbReference type="Gene3D" id="1.10.287.130">
    <property type="match status" value="1"/>
</dbReference>
<dbReference type="InterPro" id="IPR014310">
    <property type="entry name" value="Sig_transdc_His_kinase_PhoR"/>
</dbReference>
<keyword evidence="6" id="KW-1003">Cell membrane</keyword>
<organism evidence="21 22">
    <name type="scientific">Natronospira elongata</name>
    <dbReference type="NCBI Taxonomy" id="3110268"/>
    <lineage>
        <taxon>Bacteria</taxon>
        <taxon>Pseudomonadati</taxon>
        <taxon>Pseudomonadota</taxon>
        <taxon>Gammaproteobacteria</taxon>
        <taxon>Natronospirales</taxon>
        <taxon>Natronospiraceae</taxon>
        <taxon>Natronospira</taxon>
    </lineage>
</organism>
<comment type="subcellular location">
    <subcellularLocation>
        <location evidence="2">Cell membrane</location>
    </subcellularLocation>
</comment>
<dbReference type="Proteomes" id="UP001302316">
    <property type="component" value="Unassembled WGS sequence"/>
</dbReference>